<evidence type="ECO:0000256" key="1">
    <source>
        <dbReference type="SAM" id="Phobius"/>
    </source>
</evidence>
<evidence type="ECO:0000313" key="2">
    <source>
        <dbReference type="EMBL" id="MPM24585.1"/>
    </source>
</evidence>
<comment type="caution">
    <text evidence="2">The sequence shown here is derived from an EMBL/GenBank/DDBJ whole genome shotgun (WGS) entry which is preliminary data.</text>
</comment>
<evidence type="ECO:0008006" key="3">
    <source>
        <dbReference type="Google" id="ProtNLM"/>
    </source>
</evidence>
<organism evidence="2">
    <name type="scientific">bioreactor metagenome</name>
    <dbReference type="NCBI Taxonomy" id="1076179"/>
    <lineage>
        <taxon>unclassified sequences</taxon>
        <taxon>metagenomes</taxon>
        <taxon>ecological metagenomes</taxon>
    </lineage>
</organism>
<feature type="transmembrane region" description="Helical" evidence="1">
    <location>
        <begin position="111"/>
        <end position="130"/>
    </location>
</feature>
<feature type="transmembrane region" description="Helical" evidence="1">
    <location>
        <begin position="64"/>
        <end position="90"/>
    </location>
</feature>
<name>A0A644Y7Q9_9ZZZZ</name>
<keyword evidence="1" id="KW-0812">Transmembrane</keyword>
<reference evidence="2" key="1">
    <citation type="submission" date="2019-08" db="EMBL/GenBank/DDBJ databases">
        <authorList>
            <person name="Kucharzyk K."/>
            <person name="Murdoch R.W."/>
            <person name="Higgins S."/>
            <person name="Loffler F."/>
        </authorList>
    </citation>
    <scope>NUCLEOTIDE SEQUENCE</scope>
</reference>
<protein>
    <recommendedName>
        <fullName evidence="3">Fluoroquinolones export permease protein</fullName>
    </recommendedName>
</protein>
<dbReference type="EMBL" id="VSSQ01004296">
    <property type="protein sequence ID" value="MPM24585.1"/>
    <property type="molecule type" value="Genomic_DNA"/>
</dbReference>
<proteinExistence type="predicted"/>
<dbReference type="AlphaFoldDB" id="A0A644Y7Q9"/>
<accession>A0A644Y7Q9</accession>
<gene>
    <name evidence="2" type="ORF">SDC9_71068</name>
</gene>
<sequence>MTHWKYKRLSISFMQYLNQIARDAMLFLSCLAPVLYGLFMKFGIPAAEKFLTGYYSREEVLVPYFLIFDLFLVVLTPMMFSFASSMVILGEIDDGITKYMSVTPLGRGGYLISRLILPLTLSFVVSIIVMNVFSLDIISFEMIILLSFLSSVLGFITTMMVVSLSANKVEGMAITKMSGISMIGIILPFFVLTRIQYLAIMLPSFWMAKFALEGKITYLILCVMVSAGWILLLLRKFMKKTM</sequence>
<feature type="transmembrane region" description="Helical" evidence="1">
    <location>
        <begin position="216"/>
        <end position="234"/>
    </location>
</feature>
<keyword evidence="1" id="KW-1133">Transmembrane helix</keyword>
<feature type="transmembrane region" description="Helical" evidence="1">
    <location>
        <begin position="142"/>
        <end position="165"/>
    </location>
</feature>
<feature type="transmembrane region" description="Helical" evidence="1">
    <location>
        <begin position="177"/>
        <end position="196"/>
    </location>
</feature>
<feature type="transmembrane region" description="Helical" evidence="1">
    <location>
        <begin position="20"/>
        <end position="44"/>
    </location>
</feature>
<keyword evidence="1" id="KW-0472">Membrane</keyword>